<organism evidence="3 4">
    <name type="scientific">Aspergillus cavernicola</name>
    <dbReference type="NCBI Taxonomy" id="176166"/>
    <lineage>
        <taxon>Eukaryota</taxon>
        <taxon>Fungi</taxon>
        <taxon>Dikarya</taxon>
        <taxon>Ascomycota</taxon>
        <taxon>Pezizomycotina</taxon>
        <taxon>Eurotiomycetes</taxon>
        <taxon>Eurotiomycetidae</taxon>
        <taxon>Eurotiales</taxon>
        <taxon>Aspergillaceae</taxon>
        <taxon>Aspergillus</taxon>
        <taxon>Aspergillus subgen. Nidulantes</taxon>
    </lineage>
</organism>
<evidence type="ECO:0000313" key="4">
    <source>
        <dbReference type="Proteomes" id="UP001610335"/>
    </source>
</evidence>
<protein>
    <submittedName>
        <fullName evidence="3">Uncharacterized protein</fullName>
    </submittedName>
</protein>
<feature type="coiled-coil region" evidence="1">
    <location>
        <begin position="146"/>
        <end position="173"/>
    </location>
</feature>
<reference evidence="3 4" key="1">
    <citation type="submission" date="2024-07" db="EMBL/GenBank/DDBJ databases">
        <title>Section-level genome sequencing and comparative genomics of Aspergillus sections Usti and Cavernicolus.</title>
        <authorList>
            <consortium name="Lawrence Berkeley National Laboratory"/>
            <person name="Nybo J.L."/>
            <person name="Vesth T.C."/>
            <person name="Theobald S."/>
            <person name="Frisvad J.C."/>
            <person name="Larsen T.O."/>
            <person name="Kjaerboelling I."/>
            <person name="Rothschild-Mancinelli K."/>
            <person name="Lyhne E.K."/>
            <person name="Kogle M.E."/>
            <person name="Barry K."/>
            <person name="Clum A."/>
            <person name="Na H."/>
            <person name="Ledsgaard L."/>
            <person name="Lin J."/>
            <person name="Lipzen A."/>
            <person name="Kuo A."/>
            <person name="Riley R."/>
            <person name="Mondo S."/>
            <person name="LaButti K."/>
            <person name="Haridas S."/>
            <person name="Pangalinan J."/>
            <person name="Salamov A.A."/>
            <person name="Simmons B.A."/>
            <person name="Magnuson J.K."/>
            <person name="Chen J."/>
            <person name="Drula E."/>
            <person name="Henrissat B."/>
            <person name="Wiebenga A."/>
            <person name="Lubbers R.J."/>
            <person name="Gomes A.C."/>
            <person name="Makela M.R."/>
            <person name="Stajich J."/>
            <person name="Grigoriev I.V."/>
            <person name="Mortensen U.H."/>
            <person name="De vries R.P."/>
            <person name="Baker S.E."/>
            <person name="Andersen M.R."/>
        </authorList>
    </citation>
    <scope>NUCLEOTIDE SEQUENCE [LARGE SCALE GENOMIC DNA]</scope>
    <source>
        <strain evidence="3 4">CBS 600.67</strain>
    </source>
</reference>
<name>A0ABR4HV91_9EURO</name>
<evidence type="ECO:0000256" key="2">
    <source>
        <dbReference type="SAM" id="MobiDB-lite"/>
    </source>
</evidence>
<proteinExistence type="predicted"/>
<sequence>MSSRGVADNSNPETGRARKAANRESWFVEAGKKVMPWKQRRRTERRSTSNEQSSGQQETRPDPSNETRMPSSSSTKEGNSPMEDKNHSENPDSDAYQQKIRALEAQIQEISAERDQVSQESSATIQDLTQQLSMRDTSIEKQDHQIREQGAAFQRLQESLVEMQQQHKQLEAITNGREESTLQPQPMMVTKWHAPQEDRAVRDKLSKLVDRVRAWARNYSLVLYSNLDGVPTSDKDLAMGSLDGYCIYDNWDMTIKKMPIGRDKIPAVLVQAILAKDVFERFFIDPFFALMSIEGDEYVPRPEGMRTIQHAMAEAAGQAEGHLWRSQTVRGLSNTADSFLLARAEKSCIGFASSFLSGPVGILLQPSTEPTESNLHDKRLQELQTLYKEAAQLALTLWSQRAHMTCQKLQDLPRFTVTSEMMSAHRLHHLDEDDTSLDGTSVLLVVQPAILAFGSEDAEHYDQHKVWAPATVLLERE</sequence>
<keyword evidence="4" id="KW-1185">Reference proteome</keyword>
<feature type="coiled-coil region" evidence="1">
    <location>
        <begin position="93"/>
        <end position="120"/>
    </location>
</feature>
<evidence type="ECO:0000313" key="3">
    <source>
        <dbReference type="EMBL" id="KAL2819287.1"/>
    </source>
</evidence>
<gene>
    <name evidence="3" type="ORF">BDW59DRAFT_151585</name>
</gene>
<keyword evidence="1" id="KW-0175">Coiled coil</keyword>
<comment type="caution">
    <text evidence="3">The sequence shown here is derived from an EMBL/GenBank/DDBJ whole genome shotgun (WGS) entry which is preliminary data.</text>
</comment>
<accession>A0ABR4HV91</accession>
<dbReference type="Proteomes" id="UP001610335">
    <property type="component" value="Unassembled WGS sequence"/>
</dbReference>
<feature type="region of interest" description="Disordered" evidence="2">
    <location>
        <begin position="1"/>
        <end position="93"/>
    </location>
</feature>
<evidence type="ECO:0000256" key="1">
    <source>
        <dbReference type="SAM" id="Coils"/>
    </source>
</evidence>
<dbReference type="EMBL" id="JBFXLS010000078">
    <property type="protein sequence ID" value="KAL2819287.1"/>
    <property type="molecule type" value="Genomic_DNA"/>
</dbReference>
<feature type="compositionally biased region" description="Polar residues" evidence="2">
    <location>
        <begin position="66"/>
        <end position="78"/>
    </location>
</feature>
<feature type="compositionally biased region" description="Polar residues" evidence="2">
    <location>
        <begin position="1"/>
        <end position="13"/>
    </location>
</feature>